<gene>
    <name evidence="2" type="ORF">POSPLADRAFT_1063410</name>
</gene>
<feature type="region of interest" description="Disordered" evidence="1">
    <location>
        <begin position="85"/>
        <end position="124"/>
    </location>
</feature>
<sequence length="320" mass="34224">MVKSLAPDALCSVTDARGLLACPPTAFLTDVALVIPPVSASTLLSPPEHAVRAREGRDSMMARANSTLRAYSDSCAPPGQRVRRRRAHALASYSPRHSAASRDSENECMSGQASVTNAARHTPPVRRAPSRICLAYDVHRRATATLCEARQMHSSFLASLIVTPSPPRRIVRRPLLLSMPSSQPHDKYIIHAATLPIYSHVIMPAPRARHGRQQAAYRRERSRAIPASSLAHTSQPATHAPRRHTGRAQNTMRGTADRAARAAHTAGKGVLPDKASHGSLEDGVVSASCVDGQEPTCGIPRHADPACALPVKAGRPVGVT</sequence>
<dbReference type="AlphaFoldDB" id="A0A1X6MHN0"/>
<name>A0A1X6MHN0_9APHY</name>
<reference evidence="2 3" key="1">
    <citation type="submission" date="2017-04" db="EMBL/GenBank/DDBJ databases">
        <title>Genome Sequence of the Model Brown-Rot Fungus Postia placenta SB12.</title>
        <authorList>
            <consortium name="DOE Joint Genome Institute"/>
            <person name="Gaskell J."/>
            <person name="Kersten P."/>
            <person name="Larrondo L.F."/>
            <person name="Canessa P."/>
            <person name="Martinez D."/>
            <person name="Hibbett D."/>
            <person name="Schmoll M."/>
            <person name="Kubicek C.P."/>
            <person name="Martinez A.T."/>
            <person name="Yadav J."/>
            <person name="Master E."/>
            <person name="Magnuson J.K."/>
            <person name="James T."/>
            <person name="Yaver D."/>
            <person name="Berka R."/>
            <person name="Labutti K."/>
            <person name="Lipzen A."/>
            <person name="Aerts A."/>
            <person name="Barry K."/>
            <person name="Henrissat B."/>
            <person name="Blanchette R."/>
            <person name="Grigoriev I."/>
            <person name="Cullen D."/>
        </authorList>
    </citation>
    <scope>NUCLEOTIDE SEQUENCE [LARGE SCALE GENOMIC DNA]</scope>
    <source>
        <strain evidence="2 3">MAD-698-R-SB12</strain>
    </source>
</reference>
<evidence type="ECO:0000313" key="2">
    <source>
        <dbReference type="EMBL" id="OSX55858.1"/>
    </source>
</evidence>
<organism evidence="2 3">
    <name type="scientific">Postia placenta MAD-698-R-SB12</name>
    <dbReference type="NCBI Taxonomy" id="670580"/>
    <lineage>
        <taxon>Eukaryota</taxon>
        <taxon>Fungi</taxon>
        <taxon>Dikarya</taxon>
        <taxon>Basidiomycota</taxon>
        <taxon>Agaricomycotina</taxon>
        <taxon>Agaricomycetes</taxon>
        <taxon>Polyporales</taxon>
        <taxon>Adustoporiaceae</taxon>
        <taxon>Rhodonia</taxon>
    </lineage>
</organism>
<evidence type="ECO:0000256" key="1">
    <source>
        <dbReference type="SAM" id="MobiDB-lite"/>
    </source>
</evidence>
<feature type="compositionally biased region" description="Polar residues" evidence="1">
    <location>
        <begin position="107"/>
        <end position="119"/>
    </location>
</feature>
<accession>A0A1X6MHN0</accession>
<keyword evidence="3" id="KW-1185">Reference proteome</keyword>
<dbReference type="RefSeq" id="XP_024332652.1">
    <property type="nucleotide sequence ID" value="XM_024481656.1"/>
</dbReference>
<dbReference type="GeneID" id="36326606"/>
<proteinExistence type="predicted"/>
<dbReference type="EMBL" id="KZ110856">
    <property type="protein sequence ID" value="OSX55858.1"/>
    <property type="molecule type" value="Genomic_DNA"/>
</dbReference>
<feature type="region of interest" description="Disordered" evidence="1">
    <location>
        <begin position="221"/>
        <end position="250"/>
    </location>
</feature>
<protein>
    <submittedName>
        <fullName evidence="2">Uncharacterized protein</fullName>
    </submittedName>
</protein>
<evidence type="ECO:0000313" key="3">
    <source>
        <dbReference type="Proteomes" id="UP000194127"/>
    </source>
</evidence>
<dbReference type="Proteomes" id="UP000194127">
    <property type="component" value="Unassembled WGS sequence"/>
</dbReference>